<dbReference type="Gene3D" id="3.10.129.10">
    <property type="entry name" value="Hotdog Thioesterase"/>
    <property type="match status" value="1"/>
</dbReference>
<evidence type="ECO:0008006" key="3">
    <source>
        <dbReference type="Google" id="ProtNLM"/>
    </source>
</evidence>
<sequence length="182" mass="21080">MLRFVRMYPVVRMIKEFWVHRNAPALPTFGTHISHHICWPWDIDLWVELNNGRTLTLYDLGRLVMARRIGLLAVAKQKGWGISVAGAVVRYRKRVRMFDRVEMRSRSLGFDHRFTYVEQSMWRGDMCCSHIVLRMAVTDAAGIVGPARVADALGGDIPNPPLPEWVQTWIKAEDLRPWPPEM</sequence>
<dbReference type="SUPFAM" id="SSF54637">
    <property type="entry name" value="Thioesterase/thiol ester dehydrase-isomerase"/>
    <property type="match status" value="1"/>
</dbReference>
<dbReference type="Pfam" id="PF13279">
    <property type="entry name" value="4HBT_2"/>
    <property type="match status" value="1"/>
</dbReference>
<dbReference type="EMBL" id="CYRX01000011">
    <property type="protein sequence ID" value="CUH59713.1"/>
    <property type="molecule type" value="Genomic_DNA"/>
</dbReference>
<dbReference type="eggNOG" id="COG0824">
    <property type="taxonomic scope" value="Bacteria"/>
</dbReference>
<reference evidence="1 2" key="1">
    <citation type="submission" date="2015-09" db="EMBL/GenBank/DDBJ databases">
        <authorList>
            <consortium name="Swine Surveillance"/>
        </authorList>
    </citation>
    <scope>NUCLEOTIDE SEQUENCE [LARGE SCALE GENOMIC DNA]</scope>
    <source>
        <strain evidence="1 2">CECT 5294</strain>
    </source>
</reference>
<dbReference type="InterPro" id="IPR051490">
    <property type="entry name" value="THEM6_lcsJ_thioesterase"/>
</dbReference>
<proteinExistence type="predicted"/>
<dbReference type="STRING" id="266809.PM03_08495"/>
<organism evidence="1 2">
    <name type="scientific">Thalassobacter stenotrophicus</name>
    <dbReference type="NCBI Taxonomy" id="266809"/>
    <lineage>
        <taxon>Bacteria</taxon>
        <taxon>Pseudomonadati</taxon>
        <taxon>Pseudomonadota</taxon>
        <taxon>Alphaproteobacteria</taxon>
        <taxon>Rhodobacterales</taxon>
        <taxon>Roseobacteraceae</taxon>
        <taxon>Thalassobacter</taxon>
    </lineage>
</organism>
<dbReference type="Proteomes" id="UP000051298">
    <property type="component" value="Unassembled WGS sequence"/>
</dbReference>
<dbReference type="PANTHER" id="PTHR12475">
    <property type="match status" value="1"/>
</dbReference>
<accession>A0A0P1EXJ3</accession>
<evidence type="ECO:0000313" key="1">
    <source>
        <dbReference type="EMBL" id="CUH59713.1"/>
    </source>
</evidence>
<dbReference type="InterPro" id="IPR029069">
    <property type="entry name" value="HotDog_dom_sf"/>
</dbReference>
<gene>
    <name evidence="1" type="ORF">THS5294_01000</name>
</gene>
<protein>
    <recommendedName>
        <fullName evidence="3">Thioesterase superfamily protein</fullName>
    </recommendedName>
</protein>
<dbReference type="AlphaFoldDB" id="A0A0P1EXJ3"/>
<evidence type="ECO:0000313" key="2">
    <source>
        <dbReference type="Proteomes" id="UP000051298"/>
    </source>
</evidence>
<dbReference type="PANTHER" id="PTHR12475:SF4">
    <property type="entry name" value="PROTEIN THEM6"/>
    <property type="match status" value="1"/>
</dbReference>
<name>A0A0P1EXJ3_9RHOB</name>
<dbReference type="CDD" id="cd00586">
    <property type="entry name" value="4HBT"/>
    <property type="match status" value="1"/>
</dbReference>